<proteinExistence type="predicted"/>
<accession>B0D7V9</accession>
<feature type="transmembrane region" description="Helical" evidence="1">
    <location>
        <begin position="122"/>
        <end position="150"/>
    </location>
</feature>
<dbReference type="GeneID" id="6075367"/>
<feature type="chain" id="PRO_5002748920" evidence="2">
    <location>
        <begin position="18"/>
        <end position="224"/>
    </location>
</feature>
<name>B0D7V9_LACBS</name>
<feature type="transmembrane region" description="Helical" evidence="1">
    <location>
        <begin position="197"/>
        <end position="219"/>
    </location>
</feature>
<gene>
    <name evidence="3" type="ORF">LACBIDRAFT_319102</name>
</gene>
<feature type="transmembrane region" description="Helical" evidence="1">
    <location>
        <begin position="171"/>
        <end position="191"/>
    </location>
</feature>
<feature type="transmembrane region" description="Helical" evidence="1">
    <location>
        <begin position="87"/>
        <end position="110"/>
    </location>
</feature>
<sequence>MLLTALVLSLTITGNWLTELKEAYDAFILPSNPSSLNHSGLSHAEIAYLTLENPWNVANSALYVVSTLLGDGFMIYRLYIVWARNKYIIIPPALMSMSLAVTGSMVTYLFSRSAEAPIFATAGAWITASFTLTLICNLYSTSLIAFKIYLSNRRLARLHTQRVGFNKIMEILVQSAALYSFCLILSLATYIASSNLVLITVGATNPIIVRFSFQCIMAITQWIS</sequence>
<feature type="transmembrane region" description="Helical" evidence="1">
    <location>
        <begin position="61"/>
        <end position="80"/>
    </location>
</feature>
<dbReference type="OrthoDB" id="2756618at2759"/>
<dbReference type="EMBL" id="DS547099">
    <property type="protein sequence ID" value="EDR09472.1"/>
    <property type="molecule type" value="Genomic_DNA"/>
</dbReference>
<dbReference type="InParanoid" id="B0D7V9"/>
<protein>
    <submittedName>
        <fullName evidence="3">Predicted protein</fullName>
    </submittedName>
</protein>
<keyword evidence="1" id="KW-0472">Membrane</keyword>
<keyword evidence="1" id="KW-0812">Transmembrane</keyword>
<keyword evidence="1" id="KW-1133">Transmembrane helix</keyword>
<dbReference type="HOGENOM" id="CLU_044614_3_1_1"/>
<dbReference type="Proteomes" id="UP000001194">
    <property type="component" value="Unassembled WGS sequence"/>
</dbReference>
<evidence type="ECO:0000313" key="3">
    <source>
        <dbReference type="EMBL" id="EDR09472.1"/>
    </source>
</evidence>
<reference evidence="3 4" key="1">
    <citation type="journal article" date="2008" name="Nature">
        <title>The genome of Laccaria bicolor provides insights into mycorrhizal symbiosis.</title>
        <authorList>
            <person name="Martin F."/>
            <person name="Aerts A."/>
            <person name="Ahren D."/>
            <person name="Brun A."/>
            <person name="Danchin E.G.J."/>
            <person name="Duchaussoy F."/>
            <person name="Gibon J."/>
            <person name="Kohler A."/>
            <person name="Lindquist E."/>
            <person name="Pereda V."/>
            <person name="Salamov A."/>
            <person name="Shapiro H.J."/>
            <person name="Wuyts J."/>
            <person name="Blaudez D."/>
            <person name="Buee M."/>
            <person name="Brokstein P."/>
            <person name="Canbaeck B."/>
            <person name="Cohen D."/>
            <person name="Courty P.E."/>
            <person name="Coutinho P.M."/>
            <person name="Delaruelle C."/>
            <person name="Detter J.C."/>
            <person name="Deveau A."/>
            <person name="DiFazio S."/>
            <person name="Duplessis S."/>
            <person name="Fraissinet-Tachet L."/>
            <person name="Lucic E."/>
            <person name="Frey-Klett P."/>
            <person name="Fourrey C."/>
            <person name="Feussner I."/>
            <person name="Gay G."/>
            <person name="Grimwood J."/>
            <person name="Hoegger P.J."/>
            <person name="Jain P."/>
            <person name="Kilaru S."/>
            <person name="Labbe J."/>
            <person name="Lin Y.C."/>
            <person name="Legue V."/>
            <person name="Le Tacon F."/>
            <person name="Marmeisse R."/>
            <person name="Melayah D."/>
            <person name="Montanini B."/>
            <person name="Muratet M."/>
            <person name="Nehls U."/>
            <person name="Niculita-Hirzel H."/>
            <person name="Oudot-Le Secq M.P."/>
            <person name="Peter M."/>
            <person name="Quesneville H."/>
            <person name="Rajashekar B."/>
            <person name="Reich M."/>
            <person name="Rouhier N."/>
            <person name="Schmutz J."/>
            <person name="Yin T."/>
            <person name="Chalot M."/>
            <person name="Henrissat B."/>
            <person name="Kuees U."/>
            <person name="Lucas S."/>
            <person name="Van de Peer Y."/>
            <person name="Podila G.K."/>
            <person name="Polle A."/>
            <person name="Pukkila P.J."/>
            <person name="Richardson P.M."/>
            <person name="Rouze P."/>
            <person name="Sanders I.R."/>
            <person name="Stajich J.E."/>
            <person name="Tunlid A."/>
            <person name="Tuskan G."/>
            <person name="Grigoriev I.V."/>
        </authorList>
    </citation>
    <scope>NUCLEOTIDE SEQUENCE [LARGE SCALE GENOMIC DNA]</scope>
    <source>
        <strain evidence="4">S238N-H82 / ATCC MYA-4686</strain>
    </source>
</reference>
<keyword evidence="4" id="KW-1185">Reference proteome</keyword>
<evidence type="ECO:0000256" key="2">
    <source>
        <dbReference type="SAM" id="SignalP"/>
    </source>
</evidence>
<dbReference type="AlphaFoldDB" id="B0D7V9"/>
<keyword evidence="2" id="KW-0732">Signal</keyword>
<evidence type="ECO:0000256" key="1">
    <source>
        <dbReference type="SAM" id="Phobius"/>
    </source>
</evidence>
<dbReference type="KEGG" id="lbc:LACBIDRAFT_319102"/>
<feature type="signal peptide" evidence="2">
    <location>
        <begin position="1"/>
        <end position="17"/>
    </location>
</feature>
<dbReference type="RefSeq" id="XP_001879821.1">
    <property type="nucleotide sequence ID" value="XM_001879786.1"/>
</dbReference>
<evidence type="ECO:0000313" key="4">
    <source>
        <dbReference type="Proteomes" id="UP000001194"/>
    </source>
</evidence>
<organism evidence="4">
    <name type="scientific">Laccaria bicolor (strain S238N-H82 / ATCC MYA-4686)</name>
    <name type="common">Bicoloured deceiver</name>
    <name type="synonym">Laccaria laccata var. bicolor</name>
    <dbReference type="NCBI Taxonomy" id="486041"/>
    <lineage>
        <taxon>Eukaryota</taxon>
        <taxon>Fungi</taxon>
        <taxon>Dikarya</taxon>
        <taxon>Basidiomycota</taxon>
        <taxon>Agaricomycotina</taxon>
        <taxon>Agaricomycetes</taxon>
        <taxon>Agaricomycetidae</taxon>
        <taxon>Agaricales</taxon>
        <taxon>Agaricineae</taxon>
        <taxon>Hydnangiaceae</taxon>
        <taxon>Laccaria</taxon>
    </lineage>
</organism>